<dbReference type="EMBL" id="MNZM01000119">
    <property type="protein sequence ID" value="OIP82256.1"/>
    <property type="molecule type" value="Genomic_DNA"/>
</dbReference>
<dbReference type="Gene3D" id="3.90.550.10">
    <property type="entry name" value="Spore Coat Polysaccharide Biosynthesis Protein SpsA, Chain A"/>
    <property type="match status" value="1"/>
</dbReference>
<keyword evidence="4" id="KW-0548">Nucleotidyltransferase</keyword>
<dbReference type="AlphaFoldDB" id="A0A1J5HTI5"/>
<dbReference type="SUPFAM" id="SSF53448">
    <property type="entry name" value="Nucleotide-diphospho-sugar transferases"/>
    <property type="match status" value="1"/>
</dbReference>
<comment type="caution">
    <text evidence="10">The sequence shown here is derived from an EMBL/GenBank/DDBJ whole genome shotgun (WGS) entry which is preliminary data.</text>
</comment>
<name>A0A1J5HTI5_9BACT</name>
<evidence type="ECO:0000256" key="5">
    <source>
        <dbReference type="ARBA" id="ARBA00023315"/>
    </source>
</evidence>
<comment type="similarity">
    <text evidence="2">In the N-terminal section; belongs to the N-acetylglucosamine-1-phosphate uridyltransferase family.</text>
</comment>
<dbReference type="Pfam" id="PF12804">
    <property type="entry name" value="NTP_transf_3"/>
    <property type="match status" value="1"/>
</dbReference>
<dbReference type="InterPro" id="IPR050065">
    <property type="entry name" value="GlmU-like"/>
</dbReference>
<evidence type="ECO:0000256" key="2">
    <source>
        <dbReference type="ARBA" id="ARBA00007947"/>
    </source>
</evidence>
<keyword evidence="3" id="KW-0808">Transferase</keyword>
<evidence type="ECO:0000256" key="6">
    <source>
        <dbReference type="ARBA" id="ARBA00048247"/>
    </source>
</evidence>
<evidence type="ECO:0000259" key="9">
    <source>
        <dbReference type="Pfam" id="PF12804"/>
    </source>
</evidence>
<dbReference type="PANTHER" id="PTHR43584:SF3">
    <property type="entry name" value="BIFUNCTIONAL PROTEIN GLMU"/>
    <property type="match status" value="1"/>
</dbReference>
<comment type="catalytic activity">
    <reaction evidence="7">
        <text>N-acetyl-alpha-D-glucosamine 1-phosphate + UTP + H(+) = UDP-N-acetyl-alpha-D-glucosamine + diphosphate</text>
        <dbReference type="Rhea" id="RHEA:13509"/>
        <dbReference type="ChEBI" id="CHEBI:15378"/>
        <dbReference type="ChEBI" id="CHEBI:33019"/>
        <dbReference type="ChEBI" id="CHEBI:46398"/>
        <dbReference type="ChEBI" id="CHEBI:57705"/>
        <dbReference type="ChEBI" id="CHEBI:57776"/>
        <dbReference type="EC" id="2.7.7.23"/>
    </reaction>
</comment>
<dbReference type="InterPro" id="IPR029044">
    <property type="entry name" value="Nucleotide-diphossugar_trans"/>
</dbReference>
<evidence type="ECO:0000256" key="8">
    <source>
        <dbReference type="ARBA" id="ARBA00049628"/>
    </source>
</evidence>
<gene>
    <name evidence="10" type="ORF">AUK04_05010</name>
</gene>
<sequence length="252" mass="28459">MIIGAILAAGKGTRINAQTSNKTTLLFNGKPLIQYAVEVYKGWADRTIVTVGVFKESVIEALKNYQVDFLDQGEPLGTGHAVQVVVEDIKKRGLSPTELLVGYGDHMMFYTPEVVRKMIKTHQHRKATVTLITTKYSDPDLLGWGRILRGGLSGHIKKVVEQKDATTEERKVQELNAGFYCFDYHFLLENKNKINKSSVSGEYYINEFIDLAIVQNKTVIALDVDFKYVGIGINTQKHLEDSQKLYKERDNE</sequence>
<dbReference type="GO" id="GO:0019134">
    <property type="term" value="F:glucosamine-1-phosphate N-acetyltransferase activity"/>
    <property type="evidence" value="ECO:0007669"/>
    <property type="project" value="UniProtKB-EC"/>
</dbReference>
<keyword evidence="5" id="KW-0012">Acyltransferase</keyword>
<evidence type="ECO:0000313" key="11">
    <source>
        <dbReference type="Proteomes" id="UP000183758"/>
    </source>
</evidence>
<feature type="domain" description="MobA-like NTP transferase" evidence="9">
    <location>
        <begin position="4"/>
        <end position="146"/>
    </location>
</feature>
<dbReference type="PANTHER" id="PTHR43584">
    <property type="entry name" value="NUCLEOTIDYL TRANSFERASE"/>
    <property type="match status" value="1"/>
</dbReference>
<evidence type="ECO:0000313" key="10">
    <source>
        <dbReference type="EMBL" id="OIP82256.1"/>
    </source>
</evidence>
<accession>A0A1J5HTI5</accession>
<evidence type="ECO:0000256" key="1">
    <source>
        <dbReference type="ARBA" id="ARBA00007707"/>
    </source>
</evidence>
<comment type="similarity">
    <text evidence="1">In the C-terminal section; belongs to the transferase hexapeptide repeat family.</text>
</comment>
<evidence type="ECO:0000256" key="3">
    <source>
        <dbReference type="ARBA" id="ARBA00022679"/>
    </source>
</evidence>
<evidence type="ECO:0000256" key="7">
    <source>
        <dbReference type="ARBA" id="ARBA00048493"/>
    </source>
</evidence>
<protein>
    <recommendedName>
        <fullName evidence="9">MobA-like NTP transferase domain-containing protein</fullName>
    </recommendedName>
</protein>
<comment type="catalytic activity">
    <reaction evidence="6">
        <text>alpha-D-glucosamine 1-phosphate + acetyl-CoA = N-acetyl-alpha-D-glucosamine 1-phosphate + CoA + H(+)</text>
        <dbReference type="Rhea" id="RHEA:13725"/>
        <dbReference type="ChEBI" id="CHEBI:15378"/>
        <dbReference type="ChEBI" id="CHEBI:57287"/>
        <dbReference type="ChEBI" id="CHEBI:57288"/>
        <dbReference type="ChEBI" id="CHEBI:57776"/>
        <dbReference type="ChEBI" id="CHEBI:58516"/>
        <dbReference type="EC" id="2.3.1.157"/>
    </reaction>
</comment>
<comment type="function">
    <text evidence="8">Catalyzes the last two sequential reactions in the de novo biosynthetic pathway for UDP-N-acetylglucosamine (UDP-GlcNAc). The C-terminal domain catalyzes the transfer of acetyl group from acetyl coenzyme A to glucosamine-1-phosphate (GlcN-1-P) to produce N-acetylglucosamine-1-phosphate (GlcNAc-1-P), which is converted into UDP-GlcNAc by the transfer of uridine 5-monophosphate (from uridine 5-triphosphate), a reaction catalyzed by the N-terminal domain.</text>
</comment>
<proteinExistence type="inferred from homology"/>
<dbReference type="InterPro" id="IPR025877">
    <property type="entry name" value="MobA-like_NTP_Trfase"/>
</dbReference>
<organism evidence="10 11">
    <name type="scientific">Candidatus Roizmanbacteria bacterium CG2_30_33_16</name>
    <dbReference type="NCBI Taxonomy" id="1805340"/>
    <lineage>
        <taxon>Bacteria</taxon>
        <taxon>Candidatus Roizmaniibacteriota</taxon>
    </lineage>
</organism>
<dbReference type="GO" id="GO:0003977">
    <property type="term" value="F:UDP-N-acetylglucosamine diphosphorylase activity"/>
    <property type="evidence" value="ECO:0007669"/>
    <property type="project" value="UniProtKB-EC"/>
</dbReference>
<evidence type="ECO:0000256" key="4">
    <source>
        <dbReference type="ARBA" id="ARBA00022695"/>
    </source>
</evidence>
<dbReference type="Proteomes" id="UP000183758">
    <property type="component" value="Unassembled WGS sequence"/>
</dbReference>
<reference evidence="10 11" key="1">
    <citation type="journal article" date="2016" name="Environ. Microbiol.">
        <title>Genomic resolution of a cold subsurface aquifer community provides metabolic insights for novel microbes adapted to high CO concentrations.</title>
        <authorList>
            <person name="Probst A.J."/>
            <person name="Castelle C.J."/>
            <person name="Singh A."/>
            <person name="Brown C.T."/>
            <person name="Anantharaman K."/>
            <person name="Sharon I."/>
            <person name="Hug L.A."/>
            <person name="Burstein D."/>
            <person name="Emerson J.B."/>
            <person name="Thomas B.C."/>
            <person name="Banfield J.F."/>
        </authorList>
    </citation>
    <scope>NUCLEOTIDE SEQUENCE [LARGE SCALE GENOMIC DNA]</scope>
    <source>
        <strain evidence="10">CG2_30_33_16</strain>
    </source>
</reference>